<comment type="similarity">
    <text evidence="2 3">Belongs to the RNase T2 family.</text>
</comment>
<evidence type="ECO:0000256" key="2">
    <source>
        <dbReference type="ARBA" id="ARBA00007469"/>
    </source>
</evidence>
<dbReference type="PANTHER" id="PTHR11240">
    <property type="entry name" value="RIBONUCLEASE T2"/>
    <property type="match status" value="1"/>
</dbReference>
<dbReference type="AlphaFoldDB" id="A0A9F5MSF7"/>
<dbReference type="OMA" id="FYYFPIN"/>
<dbReference type="PROSITE" id="PS00530">
    <property type="entry name" value="RNASE_T2_1"/>
    <property type="match status" value="1"/>
</dbReference>
<dbReference type="Proteomes" id="UP000695026">
    <property type="component" value="Unplaced"/>
</dbReference>
<keyword evidence="4" id="KW-1133">Transmembrane helix</keyword>
<dbReference type="InterPro" id="IPR001568">
    <property type="entry name" value="RNase_T2-like"/>
</dbReference>
<evidence type="ECO:0000256" key="1">
    <source>
        <dbReference type="ARBA" id="ARBA00004227"/>
    </source>
</evidence>
<evidence type="ECO:0000256" key="3">
    <source>
        <dbReference type="RuleBase" id="RU004328"/>
    </source>
</evidence>
<dbReference type="GO" id="GO:0006401">
    <property type="term" value="P:RNA catabolic process"/>
    <property type="evidence" value="ECO:0007669"/>
    <property type="project" value="TreeGrafter"/>
</dbReference>
<comment type="subcellular location">
    <subcellularLocation>
        <location evidence="1">Lysosome lumen</location>
    </subcellularLocation>
</comment>
<keyword evidence="4" id="KW-0472">Membrane</keyword>
<keyword evidence="4" id="KW-0812">Transmembrane</keyword>
<dbReference type="InterPro" id="IPR018188">
    <property type="entry name" value="RNase_T2_His_AS_1"/>
</dbReference>
<dbReference type="GO" id="GO:0043202">
    <property type="term" value="C:lysosomal lumen"/>
    <property type="evidence" value="ECO:0007669"/>
    <property type="project" value="UniProtKB-SubCell"/>
</dbReference>
<dbReference type="KEGG" id="pbi:103050717"/>
<protein>
    <submittedName>
        <fullName evidence="6">Ribonuclease Oy-like isoform X1</fullName>
    </submittedName>
</protein>
<evidence type="ECO:0000256" key="4">
    <source>
        <dbReference type="SAM" id="Phobius"/>
    </source>
</evidence>
<gene>
    <name evidence="6" type="primary">LOC103050717</name>
</gene>
<organism evidence="5 6">
    <name type="scientific">Python bivittatus</name>
    <name type="common">Burmese python</name>
    <name type="synonym">Python molurus bivittatus</name>
    <dbReference type="NCBI Taxonomy" id="176946"/>
    <lineage>
        <taxon>Eukaryota</taxon>
        <taxon>Metazoa</taxon>
        <taxon>Chordata</taxon>
        <taxon>Craniata</taxon>
        <taxon>Vertebrata</taxon>
        <taxon>Euteleostomi</taxon>
        <taxon>Lepidosauria</taxon>
        <taxon>Squamata</taxon>
        <taxon>Bifurcata</taxon>
        <taxon>Unidentata</taxon>
        <taxon>Episquamata</taxon>
        <taxon>Toxicofera</taxon>
        <taxon>Serpentes</taxon>
        <taxon>Henophidia</taxon>
        <taxon>Pythonidae</taxon>
        <taxon>Python</taxon>
    </lineage>
</organism>
<accession>A0A9F5MSF7</accession>
<dbReference type="Gene3D" id="3.90.730.10">
    <property type="entry name" value="Ribonuclease T2-like"/>
    <property type="match status" value="1"/>
</dbReference>
<evidence type="ECO:0000313" key="5">
    <source>
        <dbReference type="Proteomes" id="UP000695026"/>
    </source>
</evidence>
<sequence length="261" mass="30108">MSGEVNPDMALKWVTVGFLCTGCFWFLVSSEKLWQKLEQEHSRLCPWECMIFVQMWPGSFCVSLTSKLDCILTKNAKNWTIHGLWPNDIKECCPYWQLFPSDLTNLVSELNSHWPTFTNLTSFQFWEKEWKKHGTCAGCMETLNSPNKFFGAALFLRTKYNIDRAFERAAIVPSCTWSYQLHTFADILRPLLGPQYELQCVTDGQQGRQILVQIKVSLFGNFSTGCFPGTSMDISPYQPCKAQRRIFYVPPNLKNPRNPCP</sequence>
<dbReference type="GeneID" id="103050717"/>
<dbReference type="SUPFAM" id="SSF55895">
    <property type="entry name" value="Ribonuclease Rh-like"/>
    <property type="match status" value="1"/>
</dbReference>
<dbReference type="Pfam" id="PF00445">
    <property type="entry name" value="Ribonuclease_T2"/>
    <property type="match status" value="1"/>
</dbReference>
<dbReference type="InterPro" id="IPR036430">
    <property type="entry name" value="RNase_T2-like_sf"/>
</dbReference>
<dbReference type="RefSeq" id="XP_025024169.1">
    <property type="nucleotide sequence ID" value="XM_025168401.1"/>
</dbReference>
<dbReference type="OrthoDB" id="435754at2759"/>
<name>A0A9F5MSF7_PYTBI</name>
<dbReference type="PANTHER" id="PTHR11240:SF85">
    <property type="entry name" value="RIBONUCLEASE T2"/>
    <property type="match status" value="1"/>
</dbReference>
<dbReference type="GO" id="GO:0005576">
    <property type="term" value="C:extracellular region"/>
    <property type="evidence" value="ECO:0007669"/>
    <property type="project" value="TreeGrafter"/>
</dbReference>
<feature type="transmembrane region" description="Helical" evidence="4">
    <location>
        <begin position="12"/>
        <end position="28"/>
    </location>
</feature>
<proteinExistence type="inferred from homology"/>
<dbReference type="GO" id="GO:0003723">
    <property type="term" value="F:RNA binding"/>
    <property type="evidence" value="ECO:0007669"/>
    <property type="project" value="InterPro"/>
</dbReference>
<reference evidence="6" key="1">
    <citation type="submission" date="2025-08" db="UniProtKB">
        <authorList>
            <consortium name="RefSeq"/>
        </authorList>
    </citation>
    <scope>IDENTIFICATION</scope>
    <source>
        <tissue evidence="6">Liver</tissue>
    </source>
</reference>
<dbReference type="GO" id="GO:0033897">
    <property type="term" value="F:ribonuclease T2 activity"/>
    <property type="evidence" value="ECO:0007669"/>
    <property type="project" value="InterPro"/>
</dbReference>
<evidence type="ECO:0000313" key="6">
    <source>
        <dbReference type="RefSeq" id="XP_025024169.1"/>
    </source>
</evidence>
<keyword evidence="5" id="KW-1185">Reference proteome</keyword>